<accession>A0A1C4XGV5</accession>
<dbReference type="EMBL" id="LT607412">
    <property type="protein sequence ID" value="SCF07799.1"/>
    <property type="molecule type" value="Genomic_DNA"/>
</dbReference>
<keyword evidence="1" id="KW-0812">Transmembrane</keyword>
<dbReference type="RefSeq" id="WP_089020508.1">
    <property type="nucleotide sequence ID" value="NZ_LT607412.1"/>
</dbReference>
<dbReference type="Pfam" id="PF14108">
    <property type="entry name" value="ABA4-like"/>
    <property type="match status" value="1"/>
</dbReference>
<dbReference type="OrthoDB" id="345237at2"/>
<feature type="transmembrane region" description="Helical" evidence="1">
    <location>
        <begin position="6"/>
        <end position="26"/>
    </location>
</feature>
<feature type="transmembrane region" description="Helical" evidence="1">
    <location>
        <begin position="110"/>
        <end position="132"/>
    </location>
</feature>
<name>A0A1C4XGV5_9ACTN</name>
<gene>
    <name evidence="2" type="ORF">GA0070607_5247</name>
</gene>
<feature type="transmembrane region" description="Helical" evidence="1">
    <location>
        <begin position="38"/>
        <end position="58"/>
    </location>
</feature>
<dbReference type="InterPro" id="IPR025461">
    <property type="entry name" value="ABA4-like"/>
</dbReference>
<proteinExistence type="predicted"/>
<organism evidence="2 3">
    <name type="scientific">Micromonospora coriariae</name>
    <dbReference type="NCBI Taxonomy" id="285665"/>
    <lineage>
        <taxon>Bacteria</taxon>
        <taxon>Bacillati</taxon>
        <taxon>Actinomycetota</taxon>
        <taxon>Actinomycetes</taxon>
        <taxon>Micromonosporales</taxon>
        <taxon>Micromonosporaceae</taxon>
        <taxon>Micromonospora</taxon>
    </lineage>
</organism>
<dbReference type="PANTHER" id="PTHR34543:SF1">
    <property type="entry name" value="PROTEIN ABA DEFICIENT 4, CHLOROPLASTIC"/>
    <property type="match status" value="1"/>
</dbReference>
<keyword evidence="1" id="KW-1133">Transmembrane helix</keyword>
<keyword evidence="3" id="KW-1185">Reference proteome</keyword>
<dbReference type="AlphaFoldDB" id="A0A1C4XGV5"/>
<dbReference type="PANTHER" id="PTHR34543">
    <property type="entry name" value="PROTEIN ABA DEFICIENT 4, CHLOROPLASTIC"/>
    <property type="match status" value="1"/>
</dbReference>
<evidence type="ECO:0008006" key="4">
    <source>
        <dbReference type="Google" id="ProtNLM"/>
    </source>
</evidence>
<protein>
    <recommendedName>
        <fullName evidence="4">DUF4281 domain-containing protein</fullName>
    </recommendedName>
</protein>
<evidence type="ECO:0000256" key="1">
    <source>
        <dbReference type="SAM" id="Phobius"/>
    </source>
</evidence>
<reference evidence="3" key="1">
    <citation type="submission" date="2016-06" db="EMBL/GenBank/DDBJ databases">
        <authorList>
            <person name="Varghese N."/>
            <person name="Submissions Spin"/>
        </authorList>
    </citation>
    <scope>NUCLEOTIDE SEQUENCE [LARGE SCALE GENOMIC DNA]</scope>
    <source>
        <strain evidence="3">DSM 44875</strain>
    </source>
</reference>
<evidence type="ECO:0000313" key="2">
    <source>
        <dbReference type="EMBL" id="SCF07799.1"/>
    </source>
</evidence>
<dbReference type="Proteomes" id="UP000198243">
    <property type="component" value="Chromosome I"/>
</dbReference>
<sequence>MTATLFTLTFAVAAPFWALMILLPRWSWTVRIISSPLIVLPVVVIYALLVIPAFGDVLPAVASPTLDGVRDLLGTSDGAAAGWAHMIAFDLFVGRWAWLDSRERRVPALVMAPVLVLTILLGPLGLAAYLAVRARWRRPTVVRAPEPHRLG</sequence>
<keyword evidence="1" id="KW-0472">Membrane</keyword>
<evidence type="ECO:0000313" key="3">
    <source>
        <dbReference type="Proteomes" id="UP000198243"/>
    </source>
</evidence>